<dbReference type="InterPro" id="IPR022898">
    <property type="entry name" value="RNase_HII"/>
</dbReference>
<dbReference type="InterPro" id="IPR012337">
    <property type="entry name" value="RNaseH-like_sf"/>
</dbReference>
<evidence type="ECO:0000256" key="7">
    <source>
        <dbReference type="ARBA" id="ARBA00019179"/>
    </source>
</evidence>
<dbReference type="InterPro" id="IPR001352">
    <property type="entry name" value="RNase_HII/HIII"/>
</dbReference>
<name>A0A4R1AZB1_9BACI</name>
<evidence type="ECO:0000256" key="3">
    <source>
        <dbReference type="ARBA" id="ARBA00004065"/>
    </source>
</evidence>
<keyword evidence="9 14" id="KW-0540">Nuclease</keyword>
<dbReference type="Gene3D" id="3.30.420.10">
    <property type="entry name" value="Ribonuclease H-like superfamily/Ribonuclease H"/>
    <property type="match status" value="1"/>
</dbReference>
<dbReference type="NCBIfam" id="NF000595">
    <property type="entry name" value="PRK00015.1-3"/>
    <property type="match status" value="1"/>
</dbReference>
<comment type="catalytic activity">
    <reaction evidence="1 14 15 16">
        <text>Endonucleolytic cleavage to 5'-phosphomonoester.</text>
        <dbReference type="EC" id="3.1.26.4"/>
    </reaction>
</comment>
<evidence type="ECO:0000313" key="18">
    <source>
        <dbReference type="EMBL" id="TCJ06005.1"/>
    </source>
</evidence>
<dbReference type="FunFam" id="3.30.420.10:FF:000006">
    <property type="entry name" value="Ribonuclease HII"/>
    <property type="match status" value="1"/>
</dbReference>
<evidence type="ECO:0000256" key="11">
    <source>
        <dbReference type="ARBA" id="ARBA00022759"/>
    </source>
</evidence>
<evidence type="ECO:0000256" key="8">
    <source>
        <dbReference type="ARBA" id="ARBA00022490"/>
    </source>
</evidence>
<evidence type="ECO:0000256" key="4">
    <source>
        <dbReference type="ARBA" id="ARBA00004496"/>
    </source>
</evidence>
<gene>
    <name evidence="14" type="primary">rnhB</name>
    <name evidence="18" type="ORF">E0Y62_01875</name>
</gene>
<evidence type="ECO:0000259" key="17">
    <source>
        <dbReference type="PROSITE" id="PS51975"/>
    </source>
</evidence>
<dbReference type="AlphaFoldDB" id="A0A4R1AZB1"/>
<accession>A0A4R1AZB1</accession>
<feature type="binding site" evidence="14 15">
    <location>
        <position position="79"/>
    </location>
    <ligand>
        <name>a divalent metal cation</name>
        <dbReference type="ChEBI" id="CHEBI:60240"/>
    </ligand>
</feature>
<keyword evidence="11 14" id="KW-0255">Endonuclease</keyword>
<dbReference type="PANTHER" id="PTHR10954">
    <property type="entry name" value="RIBONUCLEASE H2 SUBUNIT A"/>
    <property type="match status" value="1"/>
</dbReference>
<evidence type="ECO:0000256" key="10">
    <source>
        <dbReference type="ARBA" id="ARBA00022723"/>
    </source>
</evidence>
<comment type="caution">
    <text evidence="18">The sequence shown here is derived from an EMBL/GenBank/DDBJ whole genome shotgun (WGS) entry which is preliminary data.</text>
</comment>
<comment type="similarity">
    <text evidence="5 14 16">Belongs to the RNase HII family.</text>
</comment>
<dbReference type="Proteomes" id="UP000293846">
    <property type="component" value="Unassembled WGS sequence"/>
</dbReference>
<dbReference type="GO" id="GO:0032299">
    <property type="term" value="C:ribonuclease H2 complex"/>
    <property type="evidence" value="ECO:0007669"/>
    <property type="project" value="TreeGrafter"/>
</dbReference>
<dbReference type="InterPro" id="IPR024567">
    <property type="entry name" value="RNase_HII/HIII_dom"/>
</dbReference>
<feature type="domain" description="RNase H type-2" evidence="17">
    <location>
        <begin position="72"/>
        <end position="257"/>
    </location>
</feature>
<dbReference type="RefSeq" id="WP_131235882.1">
    <property type="nucleotide sequence ID" value="NZ_CP183326.1"/>
</dbReference>
<dbReference type="STRING" id="1742358.GCA_001439605_00781"/>
<dbReference type="NCBIfam" id="NF000594">
    <property type="entry name" value="PRK00015.1-1"/>
    <property type="match status" value="1"/>
</dbReference>
<comment type="cofactor">
    <cofactor evidence="2">
        <name>Mg(2+)</name>
        <dbReference type="ChEBI" id="CHEBI:18420"/>
    </cofactor>
</comment>
<dbReference type="GO" id="GO:0030145">
    <property type="term" value="F:manganese ion binding"/>
    <property type="evidence" value="ECO:0007669"/>
    <property type="project" value="UniProtKB-UniRule"/>
</dbReference>
<keyword evidence="8 14" id="KW-0963">Cytoplasm</keyword>
<comment type="cofactor">
    <cofactor evidence="14 15">
        <name>Mn(2+)</name>
        <dbReference type="ChEBI" id="CHEBI:29035"/>
    </cofactor>
    <cofactor evidence="14 15">
        <name>Mg(2+)</name>
        <dbReference type="ChEBI" id="CHEBI:18420"/>
    </cofactor>
    <text evidence="14 15">Manganese or magnesium. Binds 1 divalent metal ion per monomer in the absence of substrate. May bind a second metal ion after substrate binding.</text>
</comment>
<dbReference type="HAMAP" id="MF_00052_B">
    <property type="entry name" value="RNase_HII_B"/>
    <property type="match status" value="1"/>
</dbReference>
<feature type="binding site" evidence="14 15">
    <location>
        <position position="78"/>
    </location>
    <ligand>
        <name>a divalent metal cation</name>
        <dbReference type="ChEBI" id="CHEBI:60240"/>
    </ligand>
</feature>
<comment type="function">
    <text evidence="3 14 16">Endonuclease that specifically degrades the RNA of RNA-DNA hybrids.</text>
</comment>
<keyword evidence="19" id="KW-1185">Reference proteome</keyword>
<evidence type="ECO:0000256" key="15">
    <source>
        <dbReference type="PROSITE-ProRule" id="PRU01319"/>
    </source>
</evidence>
<sequence length="257" mass="29201">MRKISIREIEEKLTADACLDDSFIEFLANDERKGVQQLLKKWHRRKEEEKKVHEKYVEMSLYEQKYKNLGYQHIAGIDEVGRGPLAGPVVTAAVILPADFYLPGLDDSKKLSEQKREEYFEIIQATATAIGVGMIHVDEIDRINIYEATKKAMKAAIIDLNVQPDFLLIDAVKLNTPYPYEAIIKGDGKSISIAAASIIAKVTRDRIMSDIGEEYPEYGFAKHMGYGTKEHLAAIQKFGITPYHRKSFSPIKEYTEK</sequence>
<dbReference type="GO" id="GO:0006298">
    <property type="term" value="P:mismatch repair"/>
    <property type="evidence" value="ECO:0007669"/>
    <property type="project" value="TreeGrafter"/>
</dbReference>
<dbReference type="PANTHER" id="PTHR10954:SF18">
    <property type="entry name" value="RIBONUCLEASE HII"/>
    <property type="match status" value="1"/>
</dbReference>
<evidence type="ECO:0000256" key="14">
    <source>
        <dbReference type="HAMAP-Rule" id="MF_00052"/>
    </source>
</evidence>
<dbReference type="GO" id="GO:0043137">
    <property type="term" value="P:DNA replication, removal of RNA primer"/>
    <property type="evidence" value="ECO:0007669"/>
    <property type="project" value="TreeGrafter"/>
</dbReference>
<comment type="subcellular location">
    <subcellularLocation>
        <location evidence="4 14">Cytoplasm</location>
    </subcellularLocation>
</comment>
<evidence type="ECO:0000256" key="12">
    <source>
        <dbReference type="ARBA" id="ARBA00022801"/>
    </source>
</evidence>
<proteinExistence type="inferred from homology"/>
<feature type="binding site" evidence="14 15">
    <location>
        <position position="170"/>
    </location>
    <ligand>
        <name>a divalent metal cation</name>
        <dbReference type="ChEBI" id="CHEBI:60240"/>
    </ligand>
</feature>
<dbReference type="GO" id="GO:0004523">
    <property type="term" value="F:RNA-DNA hybrid ribonuclease activity"/>
    <property type="evidence" value="ECO:0007669"/>
    <property type="project" value="UniProtKB-UniRule"/>
</dbReference>
<protein>
    <recommendedName>
        <fullName evidence="7 14">Ribonuclease HII</fullName>
        <shortName evidence="14">RNase HII</shortName>
        <ecNumber evidence="6 14">3.1.26.4</ecNumber>
    </recommendedName>
</protein>
<evidence type="ECO:0000256" key="5">
    <source>
        <dbReference type="ARBA" id="ARBA00007383"/>
    </source>
</evidence>
<evidence type="ECO:0000256" key="6">
    <source>
        <dbReference type="ARBA" id="ARBA00012180"/>
    </source>
</evidence>
<evidence type="ECO:0000256" key="16">
    <source>
        <dbReference type="RuleBase" id="RU003515"/>
    </source>
</evidence>
<dbReference type="GO" id="GO:0003723">
    <property type="term" value="F:RNA binding"/>
    <property type="evidence" value="ECO:0007669"/>
    <property type="project" value="UniProtKB-UniRule"/>
</dbReference>
<dbReference type="Pfam" id="PF01351">
    <property type="entry name" value="RNase_HII"/>
    <property type="match status" value="1"/>
</dbReference>
<dbReference type="GO" id="GO:0005737">
    <property type="term" value="C:cytoplasm"/>
    <property type="evidence" value="ECO:0007669"/>
    <property type="project" value="UniProtKB-SubCell"/>
</dbReference>
<dbReference type="PROSITE" id="PS51975">
    <property type="entry name" value="RNASE_H_2"/>
    <property type="match status" value="1"/>
</dbReference>
<evidence type="ECO:0000256" key="2">
    <source>
        <dbReference type="ARBA" id="ARBA00001946"/>
    </source>
</evidence>
<dbReference type="SUPFAM" id="SSF53098">
    <property type="entry name" value="Ribonuclease H-like"/>
    <property type="match status" value="1"/>
</dbReference>
<dbReference type="CDD" id="cd07182">
    <property type="entry name" value="RNase_HII_bacteria_HII_like"/>
    <property type="match status" value="1"/>
</dbReference>
<organism evidence="18 19">
    <name type="scientific">Cytobacillus praedii</name>
    <dbReference type="NCBI Taxonomy" id="1742358"/>
    <lineage>
        <taxon>Bacteria</taxon>
        <taxon>Bacillati</taxon>
        <taxon>Bacillota</taxon>
        <taxon>Bacilli</taxon>
        <taxon>Bacillales</taxon>
        <taxon>Bacillaceae</taxon>
        <taxon>Cytobacillus</taxon>
    </lineage>
</organism>
<dbReference type="OrthoDB" id="9803420at2"/>
<dbReference type="EMBL" id="SJTH01000002">
    <property type="protein sequence ID" value="TCJ06005.1"/>
    <property type="molecule type" value="Genomic_DNA"/>
</dbReference>
<evidence type="ECO:0000313" key="19">
    <source>
        <dbReference type="Proteomes" id="UP000293846"/>
    </source>
</evidence>
<evidence type="ECO:0000256" key="13">
    <source>
        <dbReference type="ARBA" id="ARBA00023211"/>
    </source>
</evidence>
<evidence type="ECO:0000256" key="1">
    <source>
        <dbReference type="ARBA" id="ARBA00000077"/>
    </source>
</evidence>
<keyword evidence="13 14" id="KW-0464">Manganese</keyword>
<evidence type="ECO:0000256" key="9">
    <source>
        <dbReference type="ARBA" id="ARBA00022722"/>
    </source>
</evidence>
<dbReference type="InterPro" id="IPR036397">
    <property type="entry name" value="RNaseH_sf"/>
</dbReference>
<keyword evidence="10 14" id="KW-0479">Metal-binding</keyword>
<reference evidence="18 19" key="1">
    <citation type="submission" date="2019-03" db="EMBL/GenBank/DDBJ databases">
        <authorList>
            <person name="Jensen L."/>
            <person name="Storgaard J."/>
            <person name="Sulaj E."/>
            <person name="Schramm A."/>
            <person name="Marshall I.P.G."/>
        </authorList>
    </citation>
    <scope>NUCLEOTIDE SEQUENCE [LARGE SCALE GENOMIC DNA]</scope>
    <source>
        <strain evidence="18 19">2017H2G3</strain>
    </source>
</reference>
<keyword evidence="12 14" id="KW-0378">Hydrolase</keyword>
<dbReference type="EC" id="3.1.26.4" evidence="6 14"/>